<dbReference type="OrthoDB" id="3156807at2759"/>
<dbReference type="InterPro" id="IPR039904">
    <property type="entry name" value="TRANK1"/>
</dbReference>
<dbReference type="Pfam" id="PF00580">
    <property type="entry name" value="UvrD-helicase"/>
    <property type="match status" value="1"/>
</dbReference>
<dbReference type="InterPro" id="IPR014016">
    <property type="entry name" value="UvrD-like_ATP-bd"/>
</dbReference>
<dbReference type="SUPFAM" id="SSF52540">
    <property type="entry name" value="P-loop containing nucleoside triphosphate hydrolases"/>
    <property type="match status" value="1"/>
</dbReference>
<dbReference type="GO" id="GO:0004386">
    <property type="term" value="F:helicase activity"/>
    <property type="evidence" value="ECO:0007669"/>
    <property type="project" value="UniProtKB-UniRule"/>
</dbReference>
<dbReference type="GO" id="GO:0005524">
    <property type="term" value="F:ATP binding"/>
    <property type="evidence" value="ECO:0007669"/>
    <property type="project" value="UniProtKB-UniRule"/>
</dbReference>
<evidence type="ECO:0000313" key="9">
    <source>
        <dbReference type="Proteomes" id="UP000184267"/>
    </source>
</evidence>
<keyword evidence="2 5" id="KW-0378">Hydrolase</keyword>
<gene>
    <name evidence="8" type="ORF">TRAPUB_1154</name>
</gene>
<keyword evidence="3 5" id="KW-0347">Helicase</keyword>
<evidence type="ECO:0000256" key="2">
    <source>
        <dbReference type="ARBA" id="ARBA00022801"/>
    </source>
</evidence>
<keyword evidence="4 5" id="KW-0067">ATP-binding</keyword>
<keyword evidence="9" id="KW-1185">Reference proteome</keyword>
<accession>A0A1M2VK87</accession>
<protein>
    <submittedName>
        <fullName evidence="8">TPR and ankyrin repeat-containing protein 1</fullName>
    </submittedName>
</protein>
<evidence type="ECO:0000256" key="3">
    <source>
        <dbReference type="ARBA" id="ARBA00022806"/>
    </source>
</evidence>
<dbReference type="PROSITE" id="PS51198">
    <property type="entry name" value="UVRD_HELICASE_ATP_BIND"/>
    <property type="match status" value="1"/>
</dbReference>
<evidence type="ECO:0000256" key="6">
    <source>
        <dbReference type="SAM" id="MobiDB-lite"/>
    </source>
</evidence>
<dbReference type="Proteomes" id="UP000184267">
    <property type="component" value="Unassembled WGS sequence"/>
</dbReference>
<feature type="region of interest" description="Disordered" evidence="6">
    <location>
        <begin position="2197"/>
        <end position="2225"/>
    </location>
</feature>
<dbReference type="STRING" id="154538.A0A1M2VK87"/>
<name>A0A1M2VK87_TRAPU</name>
<dbReference type="InterPro" id="IPR014017">
    <property type="entry name" value="DNA_helicase_UvrD-like_C"/>
</dbReference>
<feature type="domain" description="UvrD-like helicase ATP-binding" evidence="7">
    <location>
        <begin position="497"/>
        <end position="901"/>
    </location>
</feature>
<dbReference type="OMA" id="CRNPHGM"/>
<comment type="caution">
    <text evidence="8">The sequence shown here is derived from an EMBL/GenBank/DDBJ whole genome shotgun (WGS) entry which is preliminary data.</text>
</comment>
<feature type="binding site" evidence="5">
    <location>
        <begin position="518"/>
        <end position="525"/>
    </location>
    <ligand>
        <name>ATP</name>
        <dbReference type="ChEBI" id="CHEBI:30616"/>
    </ligand>
</feature>
<proteinExistence type="predicted"/>
<dbReference type="InterPro" id="IPR027417">
    <property type="entry name" value="P-loop_NTPase"/>
</dbReference>
<reference evidence="8 9" key="1">
    <citation type="submission" date="2016-10" db="EMBL/GenBank/DDBJ databases">
        <title>Genome sequence of the basidiomycete white-rot fungus Trametes pubescens.</title>
        <authorList>
            <person name="Makela M.R."/>
            <person name="Granchi Z."/>
            <person name="Peng M."/>
            <person name="De Vries R.P."/>
            <person name="Grigoriev I."/>
            <person name="Riley R."/>
            <person name="Hilden K."/>
        </authorList>
    </citation>
    <scope>NUCLEOTIDE SEQUENCE [LARGE SCALE GENOMIC DNA]</scope>
    <source>
        <strain evidence="8 9">FBCC735</strain>
    </source>
</reference>
<dbReference type="PANTHER" id="PTHR21529">
    <property type="entry name" value="MAMMARY TURMOR VIRUS RECEPTOR HOMOLOG 1, 2 MTVR1, 2"/>
    <property type="match status" value="1"/>
</dbReference>
<dbReference type="EMBL" id="MNAD01001097">
    <property type="protein sequence ID" value="OJT07943.1"/>
    <property type="molecule type" value="Genomic_DNA"/>
</dbReference>
<sequence length="2225" mass="252445">MLDAPTKPPVLRARRVADAAPALLDATLLKDELAIENALSALESHLVDPAILMEEVIAELSSNTHCLEFVLSAVSEHAHHILRNAILQQYPTTPKEFLSSSAAMLLSRFSLSLLFLHYPDASEEPQNLTRHRQRVESAVPVLKALSKLRFDDSPAVEDAQADDLDEFADAFFAVKTKGKHKQKQSKRTNRAPSIDKKVFLAYGTWVPTTSEDAIEVGAHILEGQMSILQEYLDLFRLPSIASLVKSMYIPRQPAGADLADAAVQLTDLSIASHAKESDIPAAYPLVQPMKAALYFDSANGFGEWRVLISTRGDRDLRQARNKSPQMFKIIVKKIKELSRGHFSDDNQKRLTGLNVEIPIYEAKMTGDTRLVYQVDCIPEFESDVERQVLKIFGIYTHAQLDRRFWDCMSRQLERKGAEYKKRCTYRNQPKVPGDYVVLPASWPPPAEPVALEPAFAFSKLRKEDLEELHSLLVLEKFVTFSQALLNSILANQDVAHVFDVSPHEKKIIEHPSSCYVLGRSGTGKTTTMLFKMLGIKRSWESYRETMPKPRQLFVTQSRVLAEKVEEYFAKLLESLATANQSPKELAKLATRKKDQQQQGLVDRDEEIYWRGDLPKRYGALKEEHFPMFLTYDHICRLLEAEFHYSDFEKRKAAAVSKAMEDVLELRDPEAPDGSLSNDYMQQRRTSFVSFGTFQEEYWSHFSQTLTKGLDPTLVFGEFMGMFLPNVLTHFVSLTHETGVIKGSEQALGHSEGYLDKIAYCKLSHRTQATFANQRENIYKLFQAYLKRKKERGDYDAADRTHALINCLKAMGVPGQEVDFMYVDEAQDNLLIDAVVLRTLCRNPHGMFWAGDTAQTISVGSAFRFNDLKAFLYRYEEATAGGDAHKRTQPESFHLAVNYRSHAGIVDCAYSVIELITEFWPHAIDALGRETGMIGGLKPVFFSGWDQNTVRYEQFLFGESGSHIEFGAQQCILVRDEAARERLRAQVGDIGLILTLYESKGLEFNDVLLFNFFEDSTVDLSQWRVVLNALDPDQRANHPAPRFDDARHSGVCRELKFLYVAITRARKNLWIADCSEKGEPMRVLWTQKDLIENCDPGTDVPRLAMSSTEEDWAKMALELFNNRRYMQAMHCYERAGLAREKAVANAYYLREVARSTSVSKGEAAARTTAYIAAAVAFSASAQEAVTEKRAYYRIAAECYIQIGDDYKGAQAYLNAGEYKLAAQHFRKAGRFDEAVEIVKVHWDSVPENVAESILDVSRLYYLRENNVKKARALFDTDEDLLEYMDDYGLDVVHASFLEQLGRYGDAADIHLSEGNTLEAIRLLTLDRDNTHSIKKATQSLLDGLWSRLPCGTTVTGELLQNDQTLARLLRLSDSLIGLNAKEDLHNEVSMFRAIARRDFDKLETLGKAFLTSGNVAAAFLCFDHFFSIPFKLQTSTLPEVSDKLQTFLEYTRIIHKFGADTEVCDNETVRKAFAIQVSGDELFLVPEDSFLGSQANPRFTPSARVTDLGISIPRWELKRLIQRALNKILAHRIKEENRTLRGLRRIQPCLTYAVYHQCNRIQCPHHHDDYKHYSTVDYSGRIRVIMQQIMIYQGVRAVEDSREQTDQRLYWLEQLYDALFPAYYRLGSFHALDRGMIPELTRGMQVAQVWIRDFLYSLDPYGRVAKGGTMFLTLLMRMMRLSLTCDFKVATEYLPRVPCVAGSRPPPLLRNPDKAYIVHDLLGMMQGGEPNALNRGVLFVNHILDNKLTIDIGVLCNFMETLCGSLLIPLRLRARGSLHDLTLPKSWIMRIVPHVDTLKTRDTGLSFVFKKHLGELLEQIYSGASWLLYNGRDLQTLGFPVRNIFFARICAMFCLWGYNISNLGLRQDICRSITLVRKPGRTFHPLIEKYVSARHWDTLARVVRSAVAGTPMDEMIQLHHGQMPVSNRTIPNVRRVIYHRVEDIPWLLKTGGSSTPLAGLRAEAAPFVPIRASVETVHEPGDDDADDAHEDIRPEDMAEDDVEQAVDMDNIAQAIDAEQANSAPIAPTAEEIVAAQTIAEAYRRHLARARLRKITAKEERRRRVFTTFAEAAQKMDWPHAYYRLLFLGPIPHLFIVADALKGHLYDAKSVAKKRLNLVKHLELENVQSTLTQTTRLIKEVEKLYKSLGPGAEVHKARDLKALEEYTLQVEALLRSLPSSVWDKCGQDMKIALKGIVEKKKPPKHAPKPELNVADEDEDFSMDVDSN</sequence>
<dbReference type="PANTHER" id="PTHR21529:SF4">
    <property type="entry name" value="TPR AND ANKYRIN REPEAT-CONTAINING PROTEIN 1"/>
    <property type="match status" value="1"/>
</dbReference>
<feature type="compositionally biased region" description="Acidic residues" evidence="6">
    <location>
        <begin position="2211"/>
        <end position="2225"/>
    </location>
</feature>
<keyword evidence="1 5" id="KW-0547">Nucleotide-binding</keyword>
<organism evidence="8 9">
    <name type="scientific">Trametes pubescens</name>
    <name type="common">White-rot fungus</name>
    <dbReference type="NCBI Taxonomy" id="154538"/>
    <lineage>
        <taxon>Eukaryota</taxon>
        <taxon>Fungi</taxon>
        <taxon>Dikarya</taxon>
        <taxon>Basidiomycota</taxon>
        <taxon>Agaricomycotina</taxon>
        <taxon>Agaricomycetes</taxon>
        <taxon>Polyporales</taxon>
        <taxon>Polyporaceae</taxon>
        <taxon>Trametes</taxon>
    </lineage>
</organism>
<evidence type="ECO:0000259" key="7">
    <source>
        <dbReference type="PROSITE" id="PS51198"/>
    </source>
</evidence>
<dbReference type="GO" id="GO:0016787">
    <property type="term" value="F:hydrolase activity"/>
    <property type="evidence" value="ECO:0007669"/>
    <property type="project" value="UniProtKB-UniRule"/>
</dbReference>
<dbReference type="Pfam" id="PF13361">
    <property type="entry name" value="UvrD_C"/>
    <property type="match status" value="1"/>
</dbReference>
<evidence type="ECO:0000256" key="1">
    <source>
        <dbReference type="ARBA" id="ARBA00022741"/>
    </source>
</evidence>
<evidence type="ECO:0000256" key="4">
    <source>
        <dbReference type="ARBA" id="ARBA00022840"/>
    </source>
</evidence>
<dbReference type="Gene3D" id="3.40.50.300">
    <property type="entry name" value="P-loop containing nucleotide triphosphate hydrolases"/>
    <property type="match status" value="2"/>
</dbReference>
<evidence type="ECO:0000313" key="8">
    <source>
        <dbReference type="EMBL" id="OJT07943.1"/>
    </source>
</evidence>
<evidence type="ECO:0000256" key="5">
    <source>
        <dbReference type="PROSITE-ProRule" id="PRU00560"/>
    </source>
</evidence>